<feature type="chain" id="PRO_5038907256" description="PknH-like protein" evidence="1">
    <location>
        <begin position="27"/>
        <end position="401"/>
    </location>
</feature>
<keyword evidence="1" id="KW-0732">Signal</keyword>
<dbReference type="EMBL" id="VFPG01000001">
    <property type="protein sequence ID" value="TQM28705.1"/>
    <property type="molecule type" value="Genomic_DNA"/>
</dbReference>
<organism evidence="4 5">
    <name type="scientific">Nocardia bhagyanarayanae</name>
    <dbReference type="NCBI Taxonomy" id="1215925"/>
    <lineage>
        <taxon>Bacteria</taxon>
        <taxon>Bacillati</taxon>
        <taxon>Actinomycetota</taxon>
        <taxon>Actinomycetes</taxon>
        <taxon>Mycobacteriales</taxon>
        <taxon>Nocardiaceae</taxon>
        <taxon>Nocardia</taxon>
    </lineage>
</organism>
<dbReference type="InterPro" id="IPR055797">
    <property type="entry name" value="DUF7373"/>
</dbReference>
<dbReference type="OrthoDB" id="4570136at2"/>
<dbReference type="InterPro" id="IPR056463">
    <property type="entry name" value="DUF7373_C"/>
</dbReference>
<proteinExistence type="predicted"/>
<evidence type="ECO:0000313" key="5">
    <source>
        <dbReference type="Proteomes" id="UP000316331"/>
    </source>
</evidence>
<evidence type="ECO:0000256" key="1">
    <source>
        <dbReference type="SAM" id="SignalP"/>
    </source>
</evidence>
<evidence type="ECO:0000259" key="3">
    <source>
        <dbReference type="Pfam" id="PF24092"/>
    </source>
</evidence>
<accession>A0A543F4E6</accession>
<gene>
    <name evidence="4" type="ORF">FB390_0279</name>
</gene>
<dbReference type="RefSeq" id="WP_141807313.1">
    <property type="nucleotide sequence ID" value="NZ_VFPG01000001.1"/>
</dbReference>
<feature type="signal peptide" evidence="1">
    <location>
        <begin position="1"/>
        <end position="26"/>
    </location>
</feature>
<protein>
    <recommendedName>
        <fullName evidence="6">PknH-like protein</fullName>
    </recommendedName>
</protein>
<evidence type="ECO:0008006" key="6">
    <source>
        <dbReference type="Google" id="ProtNLM"/>
    </source>
</evidence>
<sequence length="401" mass="43644">MRFRGGLVAMLTAAALVCVGCSSTVAGNPGPGMTPVNVADLKTGPYKPEPTEYEPDISGVNDIRTIEARRMLNYVVHSYEIDPDIDVLGDIEFFWNADWFVQSNTFPEKYKPAALDNNLVAGAYVSRINGDLRSRKKLIISALRFPTEAASKKAAVEFDQITNSDPGRHPVPIDGHPGALTSSADDITGISFVAHGPYVIVVNAGVPQPNQSALADVIRRTITLQVARLDQLKSIPLDDILDIPADPENIMRRALPEAPDYSDPFTGDLDFGAFEPSGELHFERNPAKVRKAFDESGVDLVGRRGGVVYRTRDLQAAFRLQTVLLEAGRDDEELPPPPGLPDARCLRLDSSDAVRLFDALCGVVYGRYVAVVVTRIPITSRSATPLYQRAAAQYAILAKSE</sequence>
<evidence type="ECO:0000313" key="4">
    <source>
        <dbReference type="EMBL" id="TQM28705.1"/>
    </source>
</evidence>
<comment type="caution">
    <text evidence="4">The sequence shown here is derived from an EMBL/GenBank/DDBJ whole genome shotgun (WGS) entry which is preliminary data.</text>
</comment>
<dbReference type="AlphaFoldDB" id="A0A543F4E6"/>
<dbReference type="Pfam" id="PF24088">
    <property type="entry name" value="DUF7373"/>
    <property type="match status" value="1"/>
</dbReference>
<reference evidence="4 5" key="1">
    <citation type="submission" date="2019-06" db="EMBL/GenBank/DDBJ databases">
        <title>Sequencing the genomes of 1000 actinobacteria strains.</title>
        <authorList>
            <person name="Klenk H.-P."/>
        </authorList>
    </citation>
    <scope>NUCLEOTIDE SEQUENCE [LARGE SCALE GENOMIC DNA]</scope>
    <source>
        <strain evidence="4 5">DSM 103495</strain>
    </source>
</reference>
<dbReference type="Pfam" id="PF24092">
    <property type="entry name" value="DUF7373_C"/>
    <property type="match status" value="1"/>
</dbReference>
<name>A0A543F4E6_9NOCA</name>
<feature type="domain" description="DUF7373" evidence="3">
    <location>
        <begin position="251"/>
        <end position="400"/>
    </location>
</feature>
<feature type="domain" description="DUF7373" evidence="2">
    <location>
        <begin position="61"/>
        <end position="244"/>
    </location>
</feature>
<keyword evidence="5" id="KW-1185">Reference proteome</keyword>
<evidence type="ECO:0000259" key="2">
    <source>
        <dbReference type="Pfam" id="PF24088"/>
    </source>
</evidence>
<dbReference type="Proteomes" id="UP000316331">
    <property type="component" value="Unassembled WGS sequence"/>
</dbReference>